<organism evidence="1 2">
    <name type="scientific">Vibrio parahaemolyticus</name>
    <dbReference type="NCBI Taxonomy" id="670"/>
    <lineage>
        <taxon>Bacteria</taxon>
        <taxon>Pseudomonadati</taxon>
        <taxon>Pseudomonadota</taxon>
        <taxon>Gammaproteobacteria</taxon>
        <taxon>Vibrionales</taxon>
        <taxon>Vibrionaceae</taxon>
        <taxon>Vibrio</taxon>
    </lineage>
</organism>
<sequence length="78" mass="8600">MSSVLIDCVKKHPEGVSPYGSLEVDGKKVTLFLSSRQFFPKSGYFLIKDGEGNLEVKDVPEVQPSEASKLLNEEVSKL</sequence>
<dbReference type="EMBL" id="JACVHL010000002">
    <property type="protein sequence ID" value="MCC3803729.1"/>
    <property type="molecule type" value="Genomic_DNA"/>
</dbReference>
<accession>A0A9Q3YG74</accession>
<dbReference type="Proteomes" id="UP000726777">
    <property type="component" value="Unassembled WGS sequence"/>
</dbReference>
<name>A0A9Q3YG74_VIBPH</name>
<protein>
    <submittedName>
        <fullName evidence="1">Uncharacterized protein</fullName>
    </submittedName>
</protein>
<comment type="caution">
    <text evidence="1">The sequence shown here is derived from an EMBL/GenBank/DDBJ whole genome shotgun (WGS) entry which is preliminary data.</text>
</comment>
<evidence type="ECO:0000313" key="1">
    <source>
        <dbReference type="EMBL" id="MCC3803729.1"/>
    </source>
</evidence>
<proteinExistence type="predicted"/>
<dbReference type="AlphaFoldDB" id="A0A9Q3YG74"/>
<evidence type="ECO:0000313" key="2">
    <source>
        <dbReference type="Proteomes" id="UP000726777"/>
    </source>
</evidence>
<gene>
    <name evidence="1" type="ORF">IB292_01645</name>
</gene>
<reference evidence="1" key="1">
    <citation type="submission" date="2020-09" db="EMBL/GenBank/DDBJ databases">
        <title>Genome sequence of Vibrio parahaemolyticus isolates.</title>
        <authorList>
            <person name="Hammerl J.A."/>
            <person name="Strauch E."/>
        </authorList>
    </citation>
    <scope>NUCLEOTIDE SEQUENCE</scope>
    <source>
        <strain evidence="1">17-VB00146</strain>
    </source>
</reference>
<dbReference type="RefSeq" id="WP_228085381.1">
    <property type="nucleotide sequence ID" value="NZ_JACVHL010000002.1"/>
</dbReference>